<evidence type="ECO:0000313" key="4">
    <source>
        <dbReference type="Proteomes" id="UP000280008"/>
    </source>
</evidence>
<dbReference type="Gene3D" id="3.40.50.720">
    <property type="entry name" value="NAD(P)-binding Rossmann-like Domain"/>
    <property type="match status" value="1"/>
</dbReference>
<protein>
    <submittedName>
        <fullName evidence="3">Nucleoside-diphosphate-sugar epimerase</fullName>
    </submittedName>
</protein>
<keyword evidence="4" id="KW-1185">Reference proteome</keyword>
<dbReference type="RefSeq" id="WP_121371409.1">
    <property type="nucleotide sequence ID" value="NZ_RBKS01000001.1"/>
</dbReference>
<sequence>MRVVVTGSRGKVGRATVRAFVDAGHDVVGVDLVRPVFDAGEVVPGRYVMADLTDAGSAFSVVAGADAVVHVAAIPQPTGHPPHVVFQTNLMSTFNLVEAAVRFGVKRFVNVSSESIVGNFFPERDFLPDYVPVDEQHPLYPQDPYALSKSFGEQLMDAAVRRSDLRAISIRPSTVHNEDNYESNLGPKVRDASEVSANFGSYIDVYDLADALVLAAESDLPGHEVFYIAAADNAGGHDFAEILRRYYGEGIELRPLERPDASGITTEKARRLLGWTPTRSWRDYLDSDGRSLQGRSSTSPGTPSSGR</sequence>
<feature type="domain" description="NAD-dependent epimerase/dehydratase" evidence="2">
    <location>
        <begin position="3"/>
        <end position="218"/>
    </location>
</feature>
<evidence type="ECO:0000313" key="3">
    <source>
        <dbReference type="EMBL" id="RKR76434.1"/>
    </source>
</evidence>
<dbReference type="PANTHER" id="PTHR43245:SF55">
    <property type="entry name" value="NAD(P)-BINDING DOMAIN-CONTAINING PROTEIN"/>
    <property type="match status" value="1"/>
</dbReference>
<comment type="caution">
    <text evidence="3">The sequence shown here is derived from an EMBL/GenBank/DDBJ whole genome shotgun (WGS) entry which is preliminary data.</text>
</comment>
<feature type="region of interest" description="Disordered" evidence="1">
    <location>
        <begin position="285"/>
        <end position="307"/>
    </location>
</feature>
<name>A0A495IKE8_9MICO</name>
<organism evidence="3 4">
    <name type="scientific">Frondihabitans australicus</name>
    <dbReference type="NCBI Taxonomy" id="386892"/>
    <lineage>
        <taxon>Bacteria</taxon>
        <taxon>Bacillati</taxon>
        <taxon>Actinomycetota</taxon>
        <taxon>Actinomycetes</taxon>
        <taxon>Micrococcales</taxon>
        <taxon>Microbacteriaceae</taxon>
        <taxon>Frondihabitans</taxon>
    </lineage>
</organism>
<evidence type="ECO:0000256" key="1">
    <source>
        <dbReference type="SAM" id="MobiDB-lite"/>
    </source>
</evidence>
<dbReference type="InterPro" id="IPR036291">
    <property type="entry name" value="NAD(P)-bd_dom_sf"/>
</dbReference>
<dbReference type="SUPFAM" id="SSF51735">
    <property type="entry name" value="NAD(P)-binding Rossmann-fold domains"/>
    <property type="match status" value="1"/>
</dbReference>
<dbReference type="Pfam" id="PF01370">
    <property type="entry name" value="Epimerase"/>
    <property type="match status" value="1"/>
</dbReference>
<evidence type="ECO:0000259" key="2">
    <source>
        <dbReference type="Pfam" id="PF01370"/>
    </source>
</evidence>
<gene>
    <name evidence="3" type="ORF">C8E83_3610</name>
</gene>
<proteinExistence type="predicted"/>
<dbReference type="EMBL" id="RBKS01000001">
    <property type="protein sequence ID" value="RKR76434.1"/>
    <property type="molecule type" value="Genomic_DNA"/>
</dbReference>
<dbReference type="Proteomes" id="UP000280008">
    <property type="component" value="Unassembled WGS sequence"/>
</dbReference>
<dbReference type="AlphaFoldDB" id="A0A495IKE8"/>
<dbReference type="InterPro" id="IPR050177">
    <property type="entry name" value="Lipid_A_modif_metabolic_enz"/>
</dbReference>
<dbReference type="InterPro" id="IPR001509">
    <property type="entry name" value="Epimerase_deHydtase"/>
</dbReference>
<feature type="compositionally biased region" description="Low complexity" evidence="1">
    <location>
        <begin position="294"/>
        <end position="307"/>
    </location>
</feature>
<dbReference type="PANTHER" id="PTHR43245">
    <property type="entry name" value="BIFUNCTIONAL POLYMYXIN RESISTANCE PROTEIN ARNA"/>
    <property type="match status" value="1"/>
</dbReference>
<dbReference type="OrthoDB" id="9795501at2"/>
<accession>A0A495IKE8</accession>
<reference evidence="3 4" key="1">
    <citation type="submission" date="2018-10" db="EMBL/GenBank/DDBJ databases">
        <title>Sequencing the genomes of 1000 actinobacteria strains.</title>
        <authorList>
            <person name="Klenk H.-P."/>
        </authorList>
    </citation>
    <scope>NUCLEOTIDE SEQUENCE [LARGE SCALE GENOMIC DNA]</scope>
    <source>
        <strain evidence="3 4">DSM 17894</strain>
    </source>
</reference>